<evidence type="ECO:0000259" key="1">
    <source>
        <dbReference type="Pfam" id="PF01408"/>
    </source>
</evidence>
<dbReference type="Pfam" id="PF01408">
    <property type="entry name" value="GFO_IDH_MocA"/>
    <property type="match status" value="1"/>
</dbReference>
<evidence type="ECO:0000259" key="2">
    <source>
        <dbReference type="Pfam" id="PF22725"/>
    </source>
</evidence>
<dbReference type="SUPFAM" id="SSF55347">
    <property type="entry name" value="Glyceraldehyde-3-phosphate dehydrogenase-like, C-terminal domain"/>
    <property type="match status" value="1"/>
</dbReference>
<dbReference type="PANTHER" id="PTHR43249:SF1">
    <property type="entry name" value="D-GLUCOSIDE 3-DEHYDROGENASE"/>
    <property type="match status" value="1"/>
</dbReference>
<reference evidence="3 4" key="1">
    <citation type="submission" date="2022-08" db="EMBL/GenBank/DDBJ databases">
        <title>Paenibacillus endoradicis sp. nov., Paenibacillus radicibacter sp. nov and Paenibacillus pararadicis sp. nov., three cold-adapted plant growth-promoting bacteria isolated from root of Larix gmelinii in Great Khingan.</title>
        <authorList>
            <person name="Xue H."/>
        </authorList>
    </citation>
    <scope>NUCLEOTIDE SEQUENCE [LARGE SCALE GENOMIC DNA]</scope>
    <source>
        <strain evidence="3 4">N5-1-1-5</strain>
    </source>
</reference>
<proteinExistence type="predicted"/>
<dbReference type="RefSeq" id="WP_258213005.1">
    <property type="nucleotide sequence ID" value="NZ_JANQBD010000005.1"/>
</dbReference>
<feature type="domain" description="GFO/IDH/MocA-like oxidoreductase" evidence="2">
    <location>
        <begin position="132"/>
        <end position="255"/>
    </location>
</feature>
<dbReference type="InterPro" id="IPR052515">
    <property type="entry name" value="Gfo/Idh/MocA_Oxidoreductase"/>
</dbReference>
<dbReference type="InterPro" id="IPR000683">
    <property type="entry name" value="Gfo/Idh/MocA-like_OxRdtase_N"/>
</dbReference>
<evidence type="ECO:0000313" key="4">
    <source>
        <dbReference type="Proteomes" id="UP001300012"/>
    </source>
</evidence>
<feature type="domain" description="Gfo/Idh/MocA-like oxidoreductase N-terminal" evidence="1">
    <location>
        <begin position="6"/>
        <end position="116"/>
    </location>
</feature>
<dbReference type="Gene3D" id="3.30.360.10">
    <property type="entry name" value="Dihydrodipicolinate Reductase, domain 2"/>
    <property type="match status" value="1"/>
</dbReference>
<dbReference type="Proteomes" id="UP001300012">
    <property type="component" value="Unassembled WGS sequence"/>
</dbReference>
<name>A0ABT1YGQ6_9BACL</name>
<sequence length="345" mass="38199">MKTLGTAIIGLGSISGIHLKAVVGLESSELKAVVDVNEGLAKKVAAEYGCDYYTDYKEMLKREDIQVVHLCTAHHLHAPMAVDVLNAGKHVLTEKPMAETKAAGQSMLQAAAQNPDVQLGVIFQNRYNAASQRIKEAVDSGEFGKLICMKGIVTWYRNSSYYETEWKGKWATEGGGVLINQSIHTLDLLHWFGGDIASVKGSFSNDSLEDVIEVEDTVHAYVEFENGAKAIFYATNAYLKNSPVELEVVFEQGSLVQRGETLYLEQDGQLTVLTEPPVNNTGEKSYWGVSHELQIRDFYEHLLEGKHFWIDGPEGYKTFSLVMDIYESSRTGKKISYKGAESVVS</sequence>
<dbReference type="InterPro" id="IPR055170">
    <property type="entry name" value="GFO_IDH_MocA-like_dom"/>
</dbReference>
<dbReference type="SUPFAM" id="SSF51735">
    <property type="entry name" value="NAD(P)-binding Rossmann-fold domains"/>
    <property type="match status" value="1"/>
</dbReference>
<dbReference type="EMBL" id="JANQBD010000005">
    <property type="protein sequence ID" value="MCR8631408.1"/>
    <property type="molecule type" value="Genomic_DNA"/>
</dbReference>
<accession>A0ABT1YGQ6</accession>
<comment type="caution">
    <text evidence="3">The sequence shown here is derived from an EMBL/GenBank/DDBJ whole genome shotgun (WGS) entry which is preliminary data.</text>
</comment>
<dbReference type="Gene3D" id="3.40.50.720">
    <property type="entry name" value="NAD(P)-binding Rossmann-like Domain"/>
    <property type="match status" value="1"/>
</dbReference>
<evidence type="ECO:0000313" key="3">
    <source>
        <dbReference type="EMBL" id="MCR8631408.1"/>
    </source>
</evidence>
<organism evidence="3 4">
    <name type="scientific">Paenibacillus radicis</name>
    <name type="common">ex Xue et al. 2023</name>
    <dbReference type="NCBI Taxonomy" id="2972489"/>
    <lineage>
        <taxon>Bacteria</taxon>
        <taxon>Bacillati</taxon>
        <taxon>Bacillota</taxon>
        <taxon>Bacilli</taxon>
        <taxon>Bacillales</taxon>
        <taxon>Paenibacillaceae</taxon>
        <taxon>Paenibacillus</taxon>
    </lineage>
</organism>
<dbReference type="Pfam" id="PF22725">
    <property type="entry name" value="GFO_IDH_MocA_C3"/>
    <property type="match status" value="1"/>
</dbReference>
<dbReference type="InterPro" id="IPR036291">
    <property type="entry name" value="NAD(P)-bd_dom_sf"/>
</dbReference>
<gene>
    <name evidence="3" type="ORF">NV381_09355</name>
</gene>
<dbReference type="PANTHER" id="PTHR43249">
    <property type="entry name" value="UDP-N-ACETYL-2-AMINO-2-DEOXY-D-GLUCURONATE OXIDASE"/>
    <property type="match status" value="1"/>
</dbReference>
<keyword evidence="4" id="KW-1185">Reference proteome</keyword>
<protein>
    <submittedName>
        <fullName evidence="3">Gfo/Idh/MocA family oxidoreductase</fullName>
    </submittedName>
</protein>